<evidence type="ECO:0000259" key="3">
    <source>
        <dbReference type="PROSITE" id="PS50930"/>
    </source>
</evidence>
<dbReference type="PROSITE" id="PS50930">
    <property type="entry name" value="HTH_LYTTR"/>
    <property type="match status" value="1"/>
</dbReference>
<evidence type="ECO:0000256" key="1">
    <source>
        <dbReference type="PROSITE-ProRule" id="PRU00169"/>
    </source>
</evidence>
<evidence type="ECO:0000313" key="4">
    <source>
        <dbReference type="EMBL" id="GLR15437.1"/>
    </source>
</evidence>
<dbReference type="Pfam" id="PF04397">
    <property type="entry name" value="LytTR"/>
    <property type="match status" value="1"/>
</dbReference>
<name>A0AA37SK61_9BACT</name>
<organism evidence="4 5">
    <name type="scientific">Portibacter lacus</name>
    <dbReference type="NCBI Taxonomy" id="1099794"/>
    <lineage>
        <taxon>Bacteria</taxon>
        <taxon>Pseudomonadati</taxon>
        <taxon>Bacteroidota</taxon>
        <taxon>Saprospiria</taxon>
        <taxon>Saprospirales</taxon>
        <taxon>Haliscomenobacteraceae</taxon>
        <taxon>Portibacter</taxon>
    </lineage>
</organism>
<dbReference type="Gene3D" id="2.40.50.1020">
    <property type="entry name" value="LytTr DNA-binding domain"/>
    <property type="match status" value="1"/>
</dbReference>
<dbReference type="Gene3D" id="3.40.50.2300">
    <property type="match status" value="1"/>
</dbReference>
<evidence type="ECO:0000259" key="2">
    <source>
        <dbReference type="PROSITE" id="PS50110"/>
    </source>
</evidence>
<evidence type="ECO:0000313" key="5">
    <source>
        <dbReference type="Proteomes" id="UP001156666"/>
    </source>
</evidence>
<keyword evidence="5" id="KW-1185">Reference proteome</keyword>
<feature type="domain" description="HTH LytTR-type" evidence="3">
    <location>
        <begin position="185"/>
        <end position="245"/>
    </location>
</feature>
<dbReference type="InterPro" id="IPR001789">
    <property type="entry name" value="Sig_transdc_resp-reg_receiver"/>
</dbReference>
<dbReference type="PROSITE" id="PS50110">
    <property type="entry name" value="RESPONSE_REGULATORY"/>
    <property type="match status" value="1"/>
</dbReference>
<keyword evidence="4" id="KW-0238">DNA-binding</keyword>
<dbReference type="GO" id="GO:0000156">
    <property type="term" value="F:phosphorelay response regulator activity"/>
    <property type="evidence" value="ECO:0007669"/>
    <property type="project" value="InterPro"/>
</dbReference>
<gene>
    <name evidence="4" type="ORF">GCM10007940_00520</name>
</gene>
<dbReference type="GO" id="GO:0003677">
    <property type="term" value="F:DNA binding"/>
    <property type="evidence" value="ECO:0007669"/>
    <property type="project" value="UniProtKB-KW"/>
</dbReference>
<dbReference type="SUPFAM" id="SSF52172">
    <property type="entry name" value="CheY-like"/>
    <property type="match status" value="1"/>
</dbReference>
<dbReference type="SMART" id="SM00448">
    <property type="entry name" value="REC"/>
    <property type="match status" value="1"/>
</dbReference>
<dbReference type="AlphaFoldDB" id="A0AA37SK61"/>
<proteinExistence type="predicted"/>
<dbReference type="RefSeq" id="WP_235292330.1">
    <property type="nucleotide sequence ID" value="NZ_BSOH01000001.1"/>
</dbReference>
<feature type="domain" description="Response regulatory" evidence="2">
    <location>
        <begin position="3"/>
        <end position="116"/>
    </location>
</feature>
<dbReference type="EMBL" id="BSOH01000001">
    <property type="protein sequence ID" value="GLR15437.1"/>
    <property type="molecule type" value="Genomic_DNA"/>
</dbReference>
<dbReference type="PANTHER" id="PTHR37299:SF1">
    <property type="entry name" value="STAGE 0 SPORULATION PROTEIN A HOMOLOG"/>
    <property type="match status" value="1"/>
</dbReference>
<comment type="caution">
    <text evidence="4">The sequence shown here is derived from an EMBL/GenBank/DDBJ whole genome shotgun (WGS) entry which is preliminary data.</text>
</comment>
<keyword evidence="1" id="KW-0597">Phosphoprotein</keyword>
<accession>A0AA37SK61</accession>
<dbReference type="InterPro" id="IPR011006">
    <property type="entry name" value="CheY-like_superfamily"/>
</dbReference>
<protein>
    <submittedName>
        <fullName evidence="4">DNA-binding response regulator</fullName>
    </submittedName>
</protein>
<dbReference type="Proteomes" id="UP001156666">
    <property type="component" value="Unassembled WGS sequence"/>
</dbReference>
<dbReference type="SMART" id="SM00850">
    <property type="entry name" value="LytTR"/>
    <property type="match status" value="1"/>
</dbReference>
<dbReference type="InterPro" id="IPR007492">
    <property type="entry name" value="LytTR_DNA-bd_dom"/>
</dbReference>
<reference evidence="4" key="1">
    <citation type="journal article" date="2014" name="Int. J. Syst. Evol. Microbiol.">
        <title>Complete genome sequence of Corynebacterium casei LMG S-19264T (=DSM 44701T), isolated from a smear-ripened cheese.</title>
        <authorList>
            <consortium name="US DOE Joint Genome Institute (JGI-PGF)"/>
            <person name="Walter F."/>
            <person name="Albersmeier A."/>
            <person name="Kalinowski J."/>
            <person name="Ruckert C."/>
        </authorList>
    </citation>
    <scope>NUCLEOTIDE SEQUENCE</scope>
    <source>
        <strain evidence="4">NBRC 108769</strain>
    </source>
</reference>
<dbReference type="InterPro" id="IPR046947">
    <property type="entry name" value="LytR-like"/>
</dbReference>
<dbReference type="PANTHER" id="PTHR37299">
    <property type="entry name" value="TRANSCRIPTIONAL REGULATOR-RELATED"/>
    <property type="match status" value="1"/>
</dbReference>
<feature type="modified residue" description="4-aspartylphosphate" evidence="1">
    <location>
        <position position="55"/>
    </location>
</feature>
<dbReference type="Pfam" id="PF00072">
    <property type="entry name" value="Response_reg"/>
    <property type="match status" value="1"/>
</dbReference>
<sequence length="246" mass="28024">MINAVIIDDERKAAEVLDIKVRELNQGIHVLTKIQDPDEAIKFLNSNQVDLVFLDIEMPVKSGFDVLKASKNLDFEIIFVTGYQNYAIQAIQFSAIGYVMKPVDDDDLSFAIQQAKLKISEKKSKERNVHLLNNLMATNNNKKIGIPTMYGIEFIRLQDIIRCEGLQKCTKVVNGDGKNIISSYNIGEFHKLLEPYGFFAVHKSHLINMAKIQKYLKEGTIHMDDNSVVPIARRRKQLFLDQLAKV</sequence>
<reference evidence="4" key="2">
    <citation type="submission" date="2023-01" db="EMBL/GenBank/DDBJ databases">
        <title>Draft genome sequence of Portibacter lacus strain NBRC 108769.</title>
        <authorList>
            <person name="Sun Q."/>
            <person name="Mori K."/>
        </authorList>
    </citation>
    <scope>NUCLEOTIDE SEQUENCE</scope>
    <source>
        <strain evidence="4">NBRC 108769</strain>
    </source>
</reference>